<evidence type="ECO:0000259" key="12">
    <source>
        <dbReference type="Pfam" id="PF07687"/>
    </source>
</evidence>
<dbReference type="PROSITE" id="PS00758">
    <property type="entry name" value="ARGE_DAPE_CPG2_1"/>
    <property type="match status" value="1"/>
</dbReference>
<evidence type="ECO:0000313" key="15">
    <source>
        <dbReference type="Proteomes" id="UP000215828"/>
    </source>
</evidence>
<dbReference type="PROSITE" id="PS00759">
    <property type="entry name" value="ARGE_DAPE_CPG2_2"/>
    <property type="match status" value="1"/>
</dbReference>
<evidence type="ECO:0000256" key="4">
    <source>
        <dbReference type="ARBA" id="ARBA00022670"/>
    </source>
</evidence>
<evidence type="ECO:0000256" key="1">
    <source>
        <dbReference type="ARBA" id="ARBA00000870"/>
    </source>
</evidence>
<feature type="binding site" evidence="11">
    <location>
        <position position="144"/>
    </location>
    <ligand>
        <name>Zn(2+)</name>
        <dbReference type="ChEBI" id="CHEBI:29105"/>
        <label>2</label>
    </ligand>
</feature>
<dbReference type="Pfam" id="PF01546">
    <property type="entry name" value="Peptidase_M20"/>
    <property type="match status" value="1"/>
</dbReference>
<evidence type="ECO:0000256" key="3">
    <source>
        <dbReference type="ARBA" id="ARBA00022438"/>
    </source>
</evidence>
<comment type="caution">
    <text evidence="14">The sequence shown here is derived from an EMBL/GenBank/DDBJ whole genome shotgun (WGS) entry which is preliminary data.</text>
</comment>
<dbReference type="CDD" id="cd03892">
    <property type="entry name" value="M20_peptT"/>
    <property type="match status" value="1"/>
</dbReference>
<dbReference type="EC" id="3.4.11.4" evidence="9"/>
<dbReference type="SUPFAM" id="SSF55031">
    <property type="entry name" value="Bacterial exopeptidase dimerisation domain"/>
    <property type="match status" value="1"/>
</dbReference>
<keyword evidence="4" id="KW-0645">Protease</keyword>
<evidence type="ECO:0000256" key="5">
    <source>
        <dbReference type="ARBA" id="ARBA00022723"/>
    </source>
</evidence>
<keyword evidence="16" id="KW-1185">Reference proteome</keyword>
<keyword evidence="7 11" id="KW-0862">Zinc</keyword>
<protein>
    <recommendedName>
        <fullName evidence="9">Peptidase T</fullName>
        <ecNumber evidence="9">3.4.11.4</ecNumber>
    </recommendedName>
</protein>
<evidence type="ECO:0000256" key="8">
    <source>
        <dbReference type="ARBA" id="ARBA00023049"/>
    </source>
</evidence>
<dbReference type="EMBL" id="NGNX01000064">
    <property type="protein sequence ID" value="OYR89783.1"/>
    <property type="molecule type" value="Genomic_DNA"/>
</dbReference>
<feature type="binding site" evidence="11">
    <location>
        <position position="179"/>
    </location>
    <ligand>
        <name>Zn(2+)</name>
        <dbReference type="ChEBI" id="CHEBI:29105"/>
        <label>2</label>
    </ligand>
</feature>
<feature type="domain" description="Peptidase M20 dimerisation" evidence="12">
    <location>
        <begin position="211"/>
        <end position="309"/>
    </location>
</feature>
<comment type="catalytic activity">
    <reaction evidence="1">
        <text>Release of the N-terminal residue from a tripeptide.</text>
        <dbReference type="EC" id="3.4.11.4"/>
    </reaction>
</comment>
<dbReference type="PIRSF" id="PIRSF037215">
    <property type="entry name" value="Peptidase_M20B"/>
    <property type="match status" value="1"/>
</dbReference>
<evidence type="ECO:0000256" key="6">
    <source>
        <dbReference type="ARBA" id="ARBA00022801"/>
    </source>
</evidence>
<dbReference type="AlphaFoldDB" id="A0A256L9H3"/>
<dbReference type="InterPro" id="IPR010161">
    <property type="entry name" value="Peptidase_M20B"/>
</dbReference>
<comment type="cofactor">
    <cofactor evidence="11">
        <name>Zn(2+)</name>
        <dbReference type="ChEBI" id="CHEBI:29105"/>
    </cofactor>
    <text evidence="11">Binds 2 Zn(2+) ions per subunit.</text>
</comment>
<feature type="active site" description="Proton acceptor" evidence="10">
    <location>
        <position position="178"/>
    </location>
</feature>
<dbReference type="EMBL" id="NGNV01000064">
    <property type="protein sequence ID" value="OYR86743.1"/>
    <property type="molecule type" value="Genomic_DNA"/>
</dbReference>
<dbReference type="GO" id="GO:0006508">
    <property type="term" value="P:proteolysis"/>
    <property type="evidence" value="ECO:0007669"/>
    <property type="project" value="UniProtKB-UniRule"/>
</dbReference>
<gene>
    <name evidence="13" type="ORF">CBF53_10995</name>
    <name evidence="14" type="ORF">CBF70_11600</name>
</gene>
<feature type="binding site" evidence="11">
    <location>
        <position position="383"/>
    </location>
    <ligand>
        <name>Zn(2+)</name>
        <dbReference type="ChEBI" id="CHEBI:29105"/>
        <label>2</label>
    </ligand>
</feature>
<evidence type="ECO:0000313" key="16">
    <source>
        <dbReference type="Proteomes" id="UP000216316"/>
    </source>
</evidence>
<feature type="binding site" evidence="11">
    <location>
        <position position="144"/>
    </location>
    <ligand>
        <name>Zn(2+)</name>
        <dbReference type="ChEBI" id="CHEBI:29105"/>
        <label>1</label>
    </ligand>
</feature>
<sequence length="424" mass="46832">MTKIDQSYIQDKFVEYCKVNTRSDEQSTAVPTTPGQVDLLKIIEKELEKLGLKDISFSEEDSYLVGKLSSTTNKEVTPIGFVAHVDTADFNSENIRPQVHKNYDGKDISLKEGRILSTSEFPSLNKHIGETLITADGSTLLGADDKAGIAGLLGMLKFLKENSSIEHGDVWVAFGPDEEIGKGAARFNVKRFPVEFAYTLDNGDPGDIAFETFNAAAATVDFHGTVVHPGEAYGLMVNAALMASEFIQGLPASEVPENSRDFDGYFMILSNIGNVDHAEIQLIIRDFDTNSFEQKKKLVTGLVGKLNQKYGLNRVSLKMHDQYRSPGDLIKQHPYVVNLVLHAYKTLGLKPKVIPFRGGTDGDFISEKGIPTPNLFNGGANFHGPYEYVTTESMALLAKTLVEIAKQHVLLNNHRDESPLKRKY</sequence>
<evidence type="ECO:0000256" key="7">
    <source>
        <dbReference type="ARBA" id="ARBA00022833"/>
    </source>
</evidence>
<dbReference type="SUPFAM" id="SSF53187">
    <property type="entry name" value="Zn-dependent exopeptidases"/>
    <property type="match status" value="1"/>
</dbReference>
<evidence type="ECO:0000256" key="11">
    <source>
        <dbReference type="PIRSR" id="PIRSR037215-2"/>
    </source>
</evidence>
<feature type="binding site" evidence="11">
    <location>
        <position position="201"/>
    </location>
    <ligand>
        <name>Zn(2+)</name>
        <dbReference type="ChEBI" id="CHEBI:29105"/>
        <label>1</label>
    </ligand>
</feature>
<dbReference type="GO" id="GO:0045148">
    <property type="term" value="F:tripeptide aminopeptidase activity"/>
    <property type="evidence" value="ECO:0007669"/>
    <property type="project" value="UniProtKB-UniRule"/>
</dbReference>
<dbReference type="RefSeq" id="WP_094496719.1">
    <property type="nucleotide sequence ID" value="NZ_JANKAW010000017.1"/>
</dbReference>
<dbReference type="NCBIfam" id="NF009920">
    <property type="entry name" value="PRK13381.1"/>
    <property type="match status" value="1"/>
</dbReference>
<reference evidence="13" key="2">
    <citation type="submission" date="2017-05" db="EMBL/GenBank/DDBJ databases">
        <authorList>
            <person name="Lin X.B."/>
            <person name="Stothard P."/>
            <person name="Tasseva G."/>
            <person name="Walter J."/>
        </authorList>
    </citation>
    <scope>NUCLEOTIDE SEQUENCE</scope>
    <source>
        <strain evidence="13">609u</strain>
    </source>
</reference>
<dbReference type="Proteomes" id="UP000215828">
    <property type="component" value="Unassembled WGS sequence"/>
</dbReference>
<dbReference type="Gene3D" id="3.40.630.10">
    <property type="entry name" value="Zn peptidases"/>
    <property type="match status" value="1"/>
</dbReference>
<keyword evidence="3" id="KW-0031">Aminopeptidase</keyword>
<comment type="similarity">
    <text evidence="2">Belongs to the peptidase M20B family.</text>
</comment>
<dbReference type="InterPro" id="IPR011650">
    <property type="entry name" value="Peptidase_M20_dimer"/>
</dbReference>
<proteinExistence type="inferred from homology"/>
<dbReference type="Pfam" id="PF07687">
    <property type="entry name" value="M20_dimer"/>
    <property type="match status" value="1"/>
</dbReference>
<organism evidence="14 15">
    <name type="scientific">Lactobacillus taiwanensis</name>
    <dbReference type="NCBI Taxonomy" id="508451"/>
    <lineage>
        <taxon>Bacteria</taxon>
        <taxon>Bacillati</taxon>
        <taxon>Bacillota</taxon>
        <taxon>Bacilli</taxon>
        <taxon>Lactobacillales</taxon>
        <taxon>Lactobacillaceae</taxon>
        <taxon>Lactobacillus</taxon>
    </lineage>
</organism>
<dbReference type="InterPro" id="IPR036264">
    <property type="entry name" value="Bact_exopeptidase_dim_dom"/>
</dbReference>
<keyword evidence="6" id="KW-0378">Hydrolase</keyword>
<accession>A0A256L9H3</accession>
<dbReference type="Proteomes" id="UP000216316">
    <property type="component" value="Unassembled WGS sequence"/>
</dbReference>
<dbReference type="NCBIfam" id="TIGR01882">
    <property type="entry name" value="peptidase-T"/>
    <property type="match status" value="1"/>
</dbReference>
<evidence type="ECO:0000313" key="13">
    <source>
        <dbReference type="EMBL" id="OYR86743.1"/>
    </source>
</evidence>
<name>A0A256L9H3_9LACO</name>
<feature type="binding site" evidence="11">
    <location>
        <position position="84"/>
    </location>
    <ligand>
        <name>Zn(2+)</name>
        <dbReference type="ChEBI" id="CHEBI:29105"/>
        <label>1</label>
    </ligand>
</feature>
<feature type="active site" evidence="10">
    <location>
        <position position="86"/>
    </location>
</feature>
<dbReference type="PANTHER" id="PTHR42994:SF1">
    <property type="entry name" value="PEPTIDASE T"/>
    <property type="match status" value="1"/>
</dbReference>
<dbReference type="GO" id="GO:0008270">
    <property type="term" value="F:zinc ion binding"/>
    <property type="evidence" value="ECO:0007669"/>
    <property type="project" value="InterPro"/>
</dbReference>
<dbReference type="NCBIfam" id="NF003976">
    <property type="entry name" value="PRK05469.1"/>
    <property type="match status" value="1"/>
</dbReference>
<keyword evidence="5 11" id="KW-0479">Metal-binding</keyword>
<reference evidence="14 15" key="1">
    <citation type="submission" date="2017-04" db="EMBL/GenBank/DDBJ databases">
        <authorList>
            <person name="Afonso C.L."/>
            <person name="Miller P.J."/>
            <person name="Scott M.A."/>
            <person name="Spackman E."/>
            <person name="Goraichik I."/>
            <person name="Dimitrov K.M."/>
            <person name="Suarez D.L."/>
            <person name="Swayne D.E."/>
        </authorList>
    </citation>
    <scope>NUCLEOTIDE SEQUENCE [LARGE SCALE GENOMIC DNA]</scope>
    <source>
        <strain evidence="14 15">609q</strain>
    </source>
</reference>
<dbReference type="GO" id="GO:0008237">
    <property type="term" value="F:metallopeptidase activity"/>
    <property type="evidence" value="ECO:0007669"/>
    <property type="project" value="UniProtKB-KW"/>
</dbReference>
<dbReference type="GO" id="GO:0006518">
    <property type="term" value="P:peptide metabolic process"/>
    <property type="evidence" value="ECO:0007669"/>
    <property type="project" value="InterPro"/>
</dbReference>
<evidence type="ECO:0000313" key="14">
    <source>
        <dbReference type="EMBL" id="OYR89783.1"/>
    </source>
</evidence>
<dbReference type="InterPro" id="IPR002933">
    <property type="entry name" value="Peptidase_M20"/>
</dbReference>
<evidence type="ECO:0000256" key="9">
    <source>
        <dbReference type="NCBIfam" id="TIGR01882"/>
    </source>
</evidence>
<dbReference type="GO" id="GO:0005829">
    <property type="term" value="C:cytosol"/>
    <property type="evidence" value="ECO:0007669"/>
    <property type="project" value="TreeGrafter"/>
</dbReference>
<dbReference type="InterPro" id="IPR001261">
    <property type="entry name" value="ArgE/DapE_CS"/>
</dbReference>
<reference evidence="15 16" key="3">
    <citation type="submission" date="2017-09" db="EMBL/GenBank/DDBJ databases">
        <title>Tripartite evolution among Lactobacillus johnsonii, Lactobacillus taiwanensis, Lactobacillus reuteri and their rodent host.</title>
        <authorList>
            <person name="Wang T."/>
            <person name="Knowles S."/>
            <person name="Cheng C."/>
        </authorList>
    </citation>
    <scope>NUCLEOTIDE SEQUENCE [LARGE SCALE GENOMIC DNA]</scope>
    <source>
        <strain evidence="14 15">609q</strain>
        <strain evidence="13 16">609u</strain>
    </source>
</reference>
<dbReference type="PANTHER" id="PTHR42994">
    <property type="entry name" value="PEPTIDASE T"/>
    <property type="match status" value="1"/>
</dbReference>
<keyword evidence="8" id="KW-0482">Metalloprotease</keyword>
<evidence type="ECO:0000256" key="10">
    <source>
        <dbReference type="PIRSR" id="PIRSR037215-1"/>
    </source>
</evidence>
<evidence type="ECO:0000256" key="2">
    <source>
        <dbReference type="ARBA" id="ARBA00009692"/>
    </source>
</evidence>
<dbReference type="Gene3D" id="3.30.70.360">
    <property type="match status" value="1"/>
</dbReference>